<feature type="transmembrane region" description="Helical" evidence="14">
    <location>
        <begin position="47"/>
        <end position="65"/>
    </location>
</feature>
<dbReference type="GO" id="GO:0071555">
    <property type="term" value="P:cell wall organization"/>
    <property type="evidence" value="ECO:0007669"/>
    <property type="project" value="UniProtKB-KW"/>
</dbReference>
<evidence type="ECO:0000313" key="15">
    <source>
        <dbReference type="EMBL" id="QEL12693.1"/>
    </source>
</evidence>
<dbReference type="GO" id="GO:0008360">
    <property type="term" value="P:regulation of cell shape"/>
    <property type="evidence" value="ECO:0007669"/>
    <property type="project" value="UniProtKB-KW"/>
</dbReference>
<dbReference type="GO" id="GO:0046677">
    <property type="term" value="P:response to antibiotic"/>
    <property type="evidence" value="ECO:0007669"/>
    <property type="project" value="UniProtKB-UniRule"/>
</dbReference>
<comment type="subcellular location">
    <subcellularLocation>
        <location evidence="1 14">Cell membrane</location>
        <topology evidence="1 14">Multi-pass membrane protein</topology>
    </subcellularLocation>
</comment>
<dbReference type="GO" id="GO:0009252">
    <property type="term" value="P:peptidoglycan biosynthetic process"/>
    <property type="evidence" value="ECO:0007669"/>
    <property type="project" value="UniProtKB-KW"/>
</dbReference>
<dbReference type="NCBIfam" id="TIGR00753">
    <property type="entry name" value="undec_PP_bacA"/>
    <property type="match status" value="1"/>
</dbReference>
<evidence type="ECO:0000256" key="10">
    <source>
        <dbReference type="ARBA" id="ARBA00023251"/>
    </source>
</evidence>
<keyword evidence="9 14" id="KW-0472">Membrane</keyword>
<dbReference type="AlphaFoldDB" id="A0A1S1NSI6"/>
<keyword evidence="14" id="KW-0573">Peptidoglycan synthesis</keyword>
<evidence type="ECO:0000256" key="9">
    <source>
        <dbReference type="ARBA" id="ARBA00023136"/>
    </source>
</evidence>
<evidence type="ECO:0000256" key="4">
    <source>
        <dbReference type="ARBA" id="ARBA00021581"/>
    </source>
</evidence>
<keyword evidence="14" id="KW-0133">Cell shape</keyword>
<protein>
    <recommendedName>
        <fullName evidence="4 14">Undecaprenyl-diphosphatase</fullName>
        <ecNumber evidence="3 14">3.6.1.27</ecNumber>
    </recommendedName>
    <alternativeName>
        <fullName evidence="12 14">Bacitracin resistance protein</fullName>
    </alternativeName>
    <alternativeName>
        <fullName evidence="11 14">Undecaprenyl pyrophosphate phosphatase</fullName>
    </alternativeName>
</protein>
<evidence type="ECO:0000256" key="11">
    <source>
        <dbReference type="ARBA" id="ARBA00032707"/>
    </source>
</evidence>
<comment type="function">
    <text evidence="14">Catalyzes the dephosphorylation of undecaprenyl diphosphate (UPP). Confers resistance to bacitracin.</text>
</comment>
<evidence type="ECO:0000256" key="7">
    <source>
        <dbReference type="ARBA" id="ARBA00022801"/>
    </source>
</evidence>
<evidence type="ECO:0000256" key="3">
    <source>
        <dbReference type="ARBA" id="ARBA00012374"/>
    </source>
</evidence>
<evidence type="ECO:0000256" key="14">
    <source>
        <dbReference type="HAMAP-Rule" id="MF_01006"/>
    </source>
</evidence>
<evidence type="ECO:0000256" key="1">
    <source>
        <dbReference type="ARBA" id="ARBA00004651"/>
    </source>
</evidence>
<dbReference type="PANTHER" id="PTHR30622">
    <property type="entry name" value="UNDECAPRENYL-DIPHOSPHATASE"/>
    <property type="match status" value="1"/>
</dbReference>
<evidence type="ECO:0000256" key="5">
    <source>
        <dbReference type="ARBA" id="ARBA00022475"/>
    </source>
</evidence>
<dbReference type="NCBIfam" id="NF001390">
    <property type="entry name" value="PRK00281.1-4"/>
    <property type="match status" value="1"/>
</dbReference>
<dbReference type="GO" id="GO:0005886">
    <property type="term" value="C:plasma membrane"/>
    <property type="evidence" value="ECO:0007669"/>
    <property type="project" value="UniProtKB-SubCell"/>
</dbReference>
<feature type="transmembrane region" description="Helical" evidence="14">
    <location>
        <begin position="252"/>
        <end position="270"/>
    </location>
</feature>
<dbReference type="InterPro" id="IPR003824">
    <property type="entry name" value="UppP"/>
</dbReference>
<keyword evidence="5 14" id="KW-1003">Cell membrane</keyword>
<accession>A0A1S1NSI6</accession>
<evidence type="ECO:0000256" key="12">
    <source>
        <dbReference type="ARBA" id="ARBA00032932"/>
    </source>
</evidence>
<reference evidence="15 16" key="1">
    <citation type="submission" date="2019-08" db="EMBL/GenBank/DDBJ databases">
        <title>Complete genome sequence of Kushneria sp. YCWA18, a halophilic phosphate-solubilizing bacterium isolated from Daqiao saltern in China.</title>
        <authorList>
            <person name="Du G.-X."/>
            <person name="Qu L.-Y."/>
        </authorList>
    </citation>
    <scope>NUCLEOTIDE SEQUENCE [LARGE SCALE GENOMIC DNA]</scope>
    <source>
        <strain evidence="15 16">YCWA18</strain>
    </source>
</reference>
<dbReference type="EC" id="3.6.1.27" evidence="3 14"/>
<organism evidence="15 16">
    <name type="scientific">Kushneria phosphatilytica</name>
    <dbReference type="NCBI Taxonomy" id="657387"/>
    <lineage>
        <taxon>Bacteria</taxon>
        <taxon>Pseudomonadati</taxon>
        <taxon>Pseudomonadota</taxon>
        <taxon>Gammaproteobacteria</taxon>
        <taxon>Oceanospirillales</taxon>
        <taxon>Halomonadaceae</taxon>
        <taxon>Kushneria</taxon>
    </lineage>
</organism>
<dbReference type="NCBIfam" id="NF001389">
    <property type="entry name" value="PRK00281.1-2"/>
    <property type="match status" value="1"/>
</dbReference>
<dbReference type="KEGG" id="kuy:FY550_02850"/>
<evidence type="ECO:0000256" key="6">
    <source>
        <dbReference type="ARBA" id="ARBA00022692"/>
    </source>
</evidence>
<keyword evidence="7 14" id="KW-0378">Hydrolase</keyword>
<evidence type="ECO:0000313" key="16">
    <source>
        <dbReference type="Proteomes" id="UP000322553"/>
    </source>
</evidence>
<evidence type="ECO:0000256" key="2">
    <source>
        <dbReference type="ARBA" id="ARBA00010621"/>
    </source>
</evidence>
<dbReference type="PANTHER" id="PTHR30622:SF3">
    <property type="entry name" value="UNDECAPRENYL-DIPHOSPHATASE"/>
    <property type="match status" value="1"/>
</dbReference>
<keyword evidence="14" id="KW-0961">Cell wall biogenesis/degradation</keyword>
<keyword evidence="6 14" id="KW-0812">Transmembrane</keyword>
<proteinExistence type="inferred from homology"/>
<comment type="similarity">
    <text evidence="2 14">Belongs to the UppP family.</text>
</comment>
<dbReference type="OrthoDB" id="9808289at2"/>
<feature type="transmembrane region" description="Helical" evidence="14">
    <location>
        <begin position="186"/>
        <end position="207"/>
    </location>
</feature>
<keyword evidence="16" id="KW-1185">Reference proteome</keyword>
<dbReference type="STRING" id="657387.BH688_15915"/>
<feature type="transmembrane region" description="Helical" evidence="14">
    <location>
        <begin position="116"/>
        <end position="135"/>
    </location>
</feature>
<dbReference type="Proteomes" id="UP000322553">
    <property type="component" value="Chromosome"/>
</dbReference>
<feature type="transmembrane region" description="Helical" evidence="14">
    <location>
        <begin position="219"/>
        <end position="240"/>
    </location>
</feature>
<comment type="catalytic activity">
    <reaction evidence="13 14">
        <text>di-trans,octa-cis-undecaprenyl diphosphate + H2O = di-trans,octa-cis-undecaprenyl phosphate + phosphate + H(+)</text>
        <dbReference type="Rhea" id="RHEA:28094"/>
        <dbReference type="ChEBI" id="CHEBI:15377"/>
        <dbReference type="ChEBI" id="CHEBI:15378"/>
        <dbReference type="ChEBI" id="CHEBI:43474"/>
        <dbReference type="ChEBI" id="CHEBI:58405"/>
        <dbReference type="ChEBI" id="CHEBI:60392"/>
        <dbReference type="EC" id="3.6.1.27"/>
    </reaction>
</comment>
<sequence>MLTDWHPWQALILGIVEGITEFLPVSSTGHLILVAHWIGFDGRVSKPFEVVIQLGSILAVIWAYLDRVIFAVRGVVQRDPVALRFARNVLLGFLPSAVVGFVFIDQITRVLFDPRIVAGMLIIGGVVIIMIERFVRAPVISATDDIGWRQALAVGVAQCFAVIPGTSRSGATIVGGMLSGLSRRTATEFSFFLAIPTMLGATTLDLWKYHTGLTFGDVLTIAVGFMAAFVSALIVVRVLVRFVERHTLAVFGWYRILFGGLLMVLLFTGHG</sequence>
<dbReference type="HAMAP" id="MF_01006">
    <property type="entry name" value="Undec_diphosphatase"/>
    <property type="match status" value="1"/>
</dbReference>
<dbReference type="Pfam" id="PF02673">
    <property type="entry name" value="BacA"/>
    <property type="match status" value="1"/>
</dbReference>
<keyword evidence="10 14" id="KW-0046">Antibiotic resistance</keyword>
<gene>
    <name evidence="14" type="primary">uppP</name>
    <name evidence="15" type="ORF">FY550_02850</name>
</gene>
<feature type="transmembrane region" description="Helical" evidence="14">
    <location>
        <begin position="12"/>
        <end position="35"/>
    </location>
</feature>
<evidence type="ECO:0000256" key="8">
    <source>
        <dbReference type="ARBA" id="ARBA00022989"/>
    </source>
</evidence>
<feature type="transmembrane region" description="Helical" evidence="14">
    <location>
        <begin position="85"/>
        <end position="104"/>
    </location>
</feature>
<evidence type="ECO:0000256" key="13">
    <source>
        <dbReference type="ARBA" id="ARBA00047594"/>
    </source>
</evidence>
<comment type="miscellaneous">
    <text evidence="14">Bacitracin is thought to be involved in the inhibition of peptidoglycan synthesis by sequestering undecaprenyl diphosphate, thereby reducing the pool of lipid carrier available.</text>
</comment>
<name>A0A1S1NSI6_9GAMM</name>
<dbReference type="GO" id="GO:0050380">
    <property type="term" value="F:undecaprenyl-diphosphatase activity"/>
    <property type="evidence" value="ECO:0007669"/>
    <property type="project" value="UniProtKB-UniRule"/>
</dbReference>
<dbReference type="EMBL" id="CP043420">
    <property type="protein sequence ID" value="QEL12693.1"/>
    <property type="molecule type" value="Genomic_DNA"/>
</dbReference>
<keyword evidence="8 14" id="KW-1133">Transmembrane helix</keyword>